<dbReference type="Gene3D" id="2.60.40.10">
    <property type="entry name" value="Immunoglobulins"/>
    <property type="match status" value="1"/>
</dbReference>
<dbReference type="PANTHER" id="PTHR34475">
    <property type="match status" value="1"/>
</dbReference>
<dbReference type="EMBL" id="MGIQ01000005">
    <property type="protein sequence ID" value="OGM91774.1"/>
    <property type="molecule type" value="Genomic_DNA"/>
</dbReference>
<dbReference type="InterPro" id="IPR001387">
    <property type="entry name" value="Cro/C1-type_HTH"/>
</dbReference>
<accession>A0A1F8DT59</accession>
<dbReference type="STRING" id="1802556.A2999_00495"/>
<evidence type="ECO:0000256" key="1">
    <source>
        <dbReference type="SAM" id="Phobius"/>
    </source>
</evidence>
<dbReference type="AlphaFoldDB" id="A0A1F8DT59"/>
<keyword evidence="1" id="KW-1133">Transmembrane helix</keyword>
<dbReference type="PANTHER" id="PTHR34475:SF1">
    <property type="entry name" value="CYTOSKELETON PROTEIN RODZ"/>
    <property type="match status" value="1"/>
</dbReference>
<organism evidence="2 3">
    <name type="scientific">Candidatus Wolfebacteria bacterium RIFCSPLOWO2_01_FULL_38_11</name>
    <dbReference type="NCBI Taxonomy" id="1802556"/>
    <lineage>
        <taxon>Bacteria</taxon>
        <taxon>Candidatus Wolfeibacteriota</taxon>
    </lineage>
</organism>
<evidence type="ECO:0000313" key="2">
    <source>
        <dbReference type="EMBL" id="OGM91774.1"/>
    </source>
</evidence>
<keyword evidence="1" id="KW-0812">Transmembrane</keyword>
<dbReference type="InterPro" id="IPR013783">
    <property type="entry name" value="Ig-like_fold"/>
</dbReference>
<dbReference type="Pfam" id="PF09136">
    <property type="entry name" value="Glucodextran_B"/>
    <property type="match status" value="1"/>
</dbReference>
<comment type="caution">
    <text evidence="2">The sequence shown here is derived from an EMBL/GenBank/DDBJ whole genome shotgun (WGS) entry which is preliminary data.</text>
</comment>
<name>A0A1F8DT59_9BACT</name>
<evidence type="ECO:0000313" key="3">
    <source>
        <dbReference type="Proteomes" id="UP000178798"/>
    </source>
</evidence>
<dbReference type="InterPro" id="IPR050400">
    <property type="entry name" value="Bact_Cytoskel_RodZ"/>
</dbReference>
<reference evidence="2 3" key="1">
    <citation type="journal article" date="2016" name="Nat. Commun.">
        <title>Thousands of microbial genomes shed light on interconnected biogeochemical processes in an aquifer system.</title>
        <authorList>
            <person name="Anantharaman K."/>
            <person name="Brown C.T."/>
            <person name="Hug L.A."/>
            <person name="Sharon I."/>
            <person name="Castelle C.J."/>
            <person name="Probst A.J."/>
            <person name="Thomas B.C."/>
            <person name="Singh A."/>
            <person name="Wilkins M.J."/>
            <person name="Karaoz U."/>
            <person name="Brodie E.L."/>
            <person name="Williams K.H."/>
            <person name="Hubbard S.S."/>
            <person name="Banfield J.F."/>
        </authorList>
    </citation>
    <scope>NUCLEOTIDE SEQUENCE [LARGE SCALE GENOMIC DNA]</scope>
</reference>
<dbReference type="Pfam" id="PF13413">
    <property type="entry name" value="HTH_25"/>
    <property type="match status" value="1"/>
</dbReference>
<dbReference type="Proteomes" id="UP000178798">
    <property type="component" value="Unassembled WGS sequence"/>
</dbReference>
<dbReference type="Gene3D" id="1.10.260.40">
    <property type="entry name" value="lambda repressor-like DNA-binding domains"/>
    <property type="match status" value="1"/>
</dbReference>
<gene>
    <name evidence="2" type="ORF">A2999_00495</name>
</gene>
<dbReference type="CDD" id="cd00093">
    <property type="entry name" value="HTH_XRE"/>
    <property type="match status" value="1"/>
</dbReference>
<sequence length="217" mass="25434">MSDDQKNFQEFFREALELRGMTIEKLVELTGISRHALAAIYNGDYKKMPSLPYLRGYLMKIAEILGIDGNQMWQTYKDEINSKISIEDKLPHNRFAIKPKSLRKLVIGIIAVSVIIYLVFRIDNLLGIPKIEIINPLMDSLEINEERIKLEGKLDNYWDKLTINNEEIFVNEDGYFEKDFQLLYGENNIEFKVKRFLGKEVKLEKKVIYQPLTQLPQ</sequence>
<evidence type="ECO:0008006" key="4">
    <source>
        <dbReference type="Google" id="ProtNLM"/>
    </source>
</evidence>
<dbReference type="InterPro" id="IPR010982">
    <property type="entry name" value="Lambda_DNA-bd_dom_sf"/>
</dbReference>
<feature type="transmembrane region" description="Helical" evidence="1">
    <location>
        <begin position="102"/>
        <end position="120"/>
    </location>
</feature>
<protein>
    <recommendedName>
        <fullName evidence="4">HTH cro/C1-type domain-containing protein</fullName>
    </recommendedName>
</protein>
<dbReference type="SUPFAM" id="SSF47413">
    <property type="entry name" value="lambda repressor-like DNA-binding domains"/>
    <property type="match status" value="1"/>
</dbReference>
<proteinExistence type="predicted"/>
<keyword evidence="1" id="KW-0472">Membrane</keyword>
<dbReference type="GO" id="GO:0003677">
    <property type="term" value="F:DNA binding"/>
    <property type="evidence" value="ECO:0007669"/>
    <property type="project" value="InterPro"/>
</dbReference>